<name>A0ABD3IHW0_EUCGL</name>
<dbReference type="SMART" id="SM00061">
    <property type="entry name" value="MATH"/>
    <property type="match status" value="2"/>
</dbReference>
<evidence type="ECO:0000313" key="3">
    <source>
        <dbReference type="EMBL" id="KAL3714555.1"/>
    </source>
</evidence>
<protein>
    <recommendedName>
        <fullName evidence="2">MATH domain-containing protein</fullName>
    </recommendedName>
</protein>
<feature type="domain" description="MATH" evidence="2">
    <location>
        <begin position="32"/>
        <end position="174"/>
    </location>
</feature>
<reference evidence="3 4" key="1">
    <citation type="submission" date="2024-11" db="EMBL/GenBank/DDBJ databases">
        <title>Chromosome-level genome assembly of Eucalyptus globulus Labill. provides insights into its genome evolution.</title>
        <authorList>
            <person name="Li X."/>
        </authorList>
    </citation>
    <scope>NUCLEOTIDE SEQUENCE [LARGE SCALE GENOMIC DNA]</scope>
    <source>
        <strain evidence="3">CL2024</strain>
        <tissue evidence="3">Fresh tender leaves</tissue>
    </source>
</reference>
<gene>
    <name evidence="3" type="ORF">ACJRO7_006470</name>
</gene>
<dbReference type="Pfam" id="PF22486">
    <property type="entry name" value="MATH_2"/>
    <property type="match status" value="2"/>
</dbReference>
<dbReference type="Gene3D" id="2.60.210.10">
    <property type="entry name" value="Apoptosis, Tumor Necrosis Factor Receptor Associated Protein 2, Chain A"/>
    <property type="match status" value="2"/>
</dbReference>
<dbReference type="CDD" id="cd00121">
    <property type="entry name" value="MATH"/>
    <property type="match status" value="2"/>
</dbReference>
<feature type="domain" description="MATH" evidence="2">
    <location>
        <begin position="194"/>
        <end position="313"/>
    </location>
</feature>
<dbReference type="AlphaFoldDB" id="A0ABD3IHW0"/>
<dbReference type="InterPro" id="IPR008974">
    <property type="entry name" value="TRAF-like"/>
</dbReference>
<dbReference type="PANTHER" id="PTHR46162">
    <property type="entry name" value="TRAF-LIKE FAMILY PROTEIN"/>
    <property type="match status" value="1"/>
</dbReference>
<dbReference type="InterPro" id="IPR002083">
    <property type="entry name" value="MATH/TRAF_dom"/>
</dbReference>
<proteinExistence type="predicted"/>
<comment type="caution">
    <text evidence="3">The sequence shown here is derived from an EMBL/GenBank/DDBJ whole genome shotgun (WGS) entry which is preliminary data.</text>
</comment>
<dbReference type="PANTHER" id="PTHR46162:SF65">
    <property type="entry name" value="F9D12.8 PROTEIN-RELATED"/>
    <property type="match status" value="1"/>
</dbReference>
<organism evidence="3 4">
    <name type="scientific">Eucalyptus globulus</name>
    <name type="common">Tasmanian blue gum</name>
    <dbReference type="NCBI Taxonomy" id="34317"/>
    <lineage>
        <taxon>Eukaryota</taxon>
        <taxon>Viridiplantae</taxon>
        <taxon>Streptophyta</taxon>
        <taxon>Embryophyta</taxon>
        <taxon>Tracheophyta</taxon>
        <taxon>Spermatophyta</taxon>
        <taxon>Magnoliopsida</taxon>
        <taxon>eudicotyledons</taxon>
        <taxon>Gunneridae</taxon>
        <taxon>Pentapetalae</taxon>
        <taxon>rosids</taxon>
        <taxon>malvids</taxon>
        <taxon>Myrtales</taxon>
        <taxon>Myrtaceae</taxon>
        <taxon>Myrtoideae</taxon>
        <taxon>Eucalypteae</taxon>
        <taxon>Eucalyptus</taxon>
    </lineage>
</organism>
<dbReference type="EMBL" id="JBJKBG010000011">
    <property type="protein sequence ID" value="KAL3714555.1"/>
    <property type="molecule type" value="Genomic_DNA"/>
</dbReference>
<dbReference type="PROSITE" id="PS50144">
    <property type="entry name" value="MATH"/>
    <property type="match status" value="2"/>
</dbReference>
<accession>A0ABD3IHW0</accession>
<evidence type="ECO:0000313" key="4">
    <source>
        <dbReference type="Proteomes" id="UP001634007"/>
    </source>
</evidence>
<keyword evidence="4" id="KW-1185">Reference proteome</keyword>
<evidence type="ECO:0000259" key="2">
    <source>
        <dbReference type="PROSITE" id="PS50144"/>
    </source>
</evidence>
<dbReference type="SUPFAM" id="SSF49599">
    <property type="entry name" value="TRAF domain-like"/>
    <property type="match status" value="2"/>
</dbReference>
<evidence type="ECO:0000256" key="1">
    <source>
        <dbReference type="SAM" id="MobiDB-lite"/>
    </source>
</evidence>
<sequence>MPKRAREAKDSNAAEVSNEREERTTETRKIPPEHYAFKIEYFSLLSTNEITMYETNEFEVGDQKWQLILYPNGDRSRKGEDHMFLYLAVSEANPLKVGWEINATARFFVFDPIRDEYLAKEAWRTLASYIAGKNWRFHAMKSKWGIPRFMPLKTFINPPNGYLVDDNCVFGVEVFVEKSLGLGECLTLKVSPKSVSHEWKISKFSNLVNDCYSEVFTAGSHEWKLHLCPRGDEHNRDKNISMYLRLVDSGDQKVKATYTIQLKGKAGKTHQLTGASPNWFSSSDTSWGWSTFMPLKTVRECLKDDSCVIEAEVTVLGTVSKLPWQQCHVLDVFINRQ</sequence>
<feature type="region of interest" description="Disordered" evidence="1">
    <location>
        <begin position="1"/>
        <end position="29"/>
    </location>
</feature>
<dbReference type="Proteomes" id="UP001634007">
    <property type="component" value="Unassembled WGS sequence"/>
</dbReference>